<keyword evidence="5" id="KW-0539">Nucleus</keyword>
<proteinExistence type="predicted"/>
<dbReference type="SUPFAM" id="SSF48371">
    <property type="entry name" value="ARM repeat"/>
    <property type="match status" value="2"/>
</dbReference>
<dbReference type="InterPro" id="IPR000225">
    <property type="entry name" value="Armadillo"/>
</dbReference>
<evidence type="ECO:0008006" key="8">
    <source>
        <dbReference type="Google" id="ProtNLM"/>
    </source>
</evidence>
<evidence type="ECO:0000256" key="1">
    <source>
        <dbReference type="ARBA" id="ARBA00004123"/>
    </source>
</evidence>
<evidence type="ECO:0000313" key="6">
    <source>
        <dbReference type="EMBL" id="CAL1705499.1"/>
    </source>
</evidence>
<keyword evidence="3" id="KW-0963">Cytoplasm</keyword>
<dbReference type="PANTHER" id="PTHR15651:SF7">
    <property type="entry name" value="ARMADILLO REPEAT-CONTAINING PROTEIN 8"/>
    <property type="match status" value="1"/>
</dbReference>
<dbReference type="EMBL" id="OZ037946">
    <property type="protein sequence ID" value="CAL1705499.1"/>
    <property type="molecule type" value="Genomic_DNA"/>
</dbReference>
<reference evidence="7" key="1">
    <citation type="submission" date="2024-04" db="EMBL/GenBank/DDBJ databases">
        <authorList>
            <person name="Shaw F."/>
            <person name="Minotto A."/>
        </authorList>
    </citation>
    <scope>NUCLEOTIDE SEQUENCE [LARGE SCALE GENOMIC DNA]</scope>
</reference>
<accession>A0ABP1DE64</accession>
<dbReference type="InterPro" id="IPR011989">
    <property type="entry name" value="ARM-like"/>
</dbReference>
<evidence type="ECO:0000256" key="5">
    <source>
        <dbReference type="ARBA" id="ARBA00023242"/>
    </source>
</evidence>
<protein>
    <recommendedName>
        <fullName evidence="8">Armadillo repeat-containing protein 8</fullName>
    </recommendedName>
</protein>
<dbReference type="Proteomes" id="UP001497453">
    <property type="component" value="Chromosome 3"/>
</dbReference>
<keyword evidence="7" id="KW-1185">Reference proteome</keyword>
<gene>
    <name evidence="6" type="ORF">GFSPODELE1_LOCUS5458</name>
</gene>
<name>A0ABP1DE64_9APHY</name>
<evidence type="ECO:0000256" key="2">
    <source>
        <dbReference type="ARBA" id="ARBA00004496"/>
    </source>
</evidence>
<dbReference type="SMART" id="SM00185">
    <property type="entry name" value="ARM"/>
    <property type="match status" value="6"/>
</dbReference>
<sequence>MTVNVDLSTLKRVKNSVIGNPTAKAAYAKDENFILKLVECITNPLPYLESSQGSQDDIRIEAAHVVSSLSYGSTDALKSLLTANAHQAFVYAISNLQPTDQPALKAAFARALKALGSALADVVGPSQMGIHDYPVDLQEDARNALDYLFEVEVLDIYLPHLVDSSQQTVISIAQLLASALRSQPYRAAVSEWLPQAERHKEVKGKRGWEKTDTANPLARQGGWVAKELVSYLNKKDSKLQEAALSALASLAKENPSVASKLAKSVDQPSPLNVILSLCKSRLTDLQVAACLCATSIIRSGIPSYVSAEQPTAKAAAMTVIHSMNNLISSDLDVRTRTKACFVLCHLVSDDKDLCQLAYERGSLNQLADLVKSITPSEPNVQWDEDEPESQACLREAAFTTIASIALFDNDIRCEITDNLRLIPYIQASLTHRHVGVRYSACQCARALSRAVAVLRTNIVDTGLGLAVYRIFLKEDEDKRVTYAASAVVCNLVNDFSPLRSTLLEKGVIPRLVHLLHSGDPGFRLNALWTFKNLLYKSSTEVKRQVMEGLGWHELSCLLMDSDLSVQEQAFHVVRHLADGEEGIEMVFVEMGEQVLLGSLSIALESENENVVCQAVCVLGNLANSMARQDSILTHPRILSALRNCLVDAKVEVRRPAASCILELVRANPHSRELYEAGIDSTLRHICEHSSGLSGSPTTRLAIGFQMGAEDDREVKEKCREALQWLEHGSDML</sequence>
<evidence type="ECO:0000313" key="7">
    <source>
        <dbReference type="Proteomes" id="UP001497453"/>
    </source>
</evidence>
<dbReference type="PANTHER" id="PTHR15651">
    <property type="entry name" value="ARMADILLO REPEAT-CONTAINING PROTEIN 8"/>
    <property type="match status" value="1"/>
</dbReference>
<dbReference type="InterPro" id="IPR038739">
    <property type="entry name" value="ARMC8/Vid28"/>
</dbReference>
<dbReference type="Pfam" id="PF00514">
    <property type="entry name" value="Arm"/>
    <property type="match status" value="1"/>
</dbReference>
<organism evidence="6 7">
    <name type="scientific">Somion occarium</name>
    <dbReference type="NCBI Taxonomy" id="3059160"/>
    <lineage>
        <taxon>Eukaryota</taxon>
        <taxon>Fungi</taxon>
        <taxon>Dikarya</taxon>
        <taxon>Basidiomycota</taxon>
        <taxon>Agaricomycotina</taxon>
        <taxon>Agaricomycetes</taxon>
        <taxon>Polyporales</taxon>
        <taxon>Cerrenaceae</taxon>
        <taxon>Somion</taxon>
    </lineage>
</organism>
<comment type="subcellular location">
    <subcellularLocation>
        <location evidence="2">Cytoplasm</location>
    </subcellularLocation>
    <subcellularLocation>
        <location evidence="1">Nucleus</location>
    </subcellularLocation>
</comment>
<evidence type="ECO:0000256" key="4">
    <source>
        <dbReference type="ARBA" id="ARBA00022737"/>
    </source>
</evidence>
<keyword evidence="4" id="KW-0677">Repeat</keyword>
<dbReference type="InterPro" id="IPR016024">
    <property type="entry name" value="ARM-type_fold"/>
</dbReference>
<dbReference type="Gene3D" id="1.25.10.10">
    <property type="entry name" value="Leucine-rich Repeat Variant"/>
    <property type="match status" value="3"/>
</dbReference>
<evidence type="ECO:0000256" key="3">
    <source>
        <dbReference type="ARBA" id="ARBA00022490"/>
    </source>
</evidence>